<evidence type="ECO:0000313" key="2">
    <source>
        <dbReference type="EMBL" id="CAB4180150.1"/>
    </source>
</evidence>
<reference evidence="2" key="1">
    <citation type="submission" date="2020-05" db="EMBL/GenBank/DDBJ databases">
        <authorList>
            <person name="Chiriac C."/>
            <person name="Salcher M."/>
            <person name="Ghai R."/>
            <person name="Kavagutti S V."/>
        </authorList>
    </citation>
    <scope>NUCLEOTIDE SEQUENCE</scope>
</reference>
<sequence length="73" mass="7832">MDDNDQTPQSVAEAKIRAATDKAYMKSLRMTAPAPAMNPRDMVRGQRGYAKGGSASSRADGIAQRGKTRGKMC</sequence>
<proteinExistence type="predicted"/>
<organism evidence="2">
    <name type="scientific">uncultured Caudovirales phage</name>
    <dbReference type="NCBI Taxonomy" id="2100421"/>
    <lineage>
        <taxon>Viruses</taxon>
        <taxon>Duplodnaviria</taxon>
        <taxon>Heunggongvirae</taxon>
        <taxon>Uroviricota</taxon>
        <taxon>Caudoviricetes</taxon>
        <taxon>Peduoviridae</taxon>
        <taxon>Maltschvirus</taxon>
        <taxon>Maltschvirus maltsch</taxon>
    </lineage>
</organism>
<gene>
    <name evidence="2" type="ORF">UFOVP1049_10</name>
</gene>
<evidence type="ECO:0000256" key="1">
    <source>
        <dbReference type="SAM" id="MobiDB-lite"/>
    </source>
</evidence>
<protein>
    <submittedName>
        <fullName evidence="2">Uncharacterized protein</fullName>
    </submittedName>
</protein>
<dbReference type="EMBL" id="LR796986">
    <property type="protein sequence ID" value="CAB4180150.1"/>
    <property type="molecule type" value="Genomic_DNA"/>
</dbReference>
<accession>A0A6J5Q665</accession>
<feature type="region of interest" description="Disordered" evidence="1">
    <location>
        <begin position="30"/>
        <end position="73"/>
    </location>
</feature>
<name>A0A6J5Q665_9CAUD</name>